<dbReference type="Proteomes" id="UP001321542">
    <property type="component" value="Chromosome"/>
</dbReference>
<keyword evidence="5" id="KW-1185">Reference proteome</keyword>
<organism evidence="4 5">
    <name type="scientific">Streptomyces graminofaciens</name>
    <dbReference type="NCBI Taxonomy" id="68212"/>
    <lineage>
        <taxon>Bacteria</taxon>
        <taxon>Bacillati</taxon>
        <taxon>Actinomycetota</taxon>
        <taxon>Actinomycetes</taxon>
        <taxon>Kitasatosporales</taxon>
        <taxon>Streptomycetaceae</taxon>
        <taxon>Streptomyces</taxon>
    </lineage>
</organism>
<gene>
    <name evidence="4" type="ORF">SGFS_096930</name>
</gene>
<sequence length="249" mass="25324">MKRAIPVLVLSAAALVPVWRYTPSTETTSSSQASESTPSASASTSTDGSTVVKGTAVDTEKGTVQVQVTFVGTEITAVKMLQQPDHPQTTAAVPKLIEETLQAQSAEIDTVSGATITSDGYRESLQAAIDANDDSASSSSSDSSSGSSSDSGSDKDSDSAASASQTVDGTAVDTSKGTVQVQVTFEGDEISAVQMLQQPNHPQTTAAVPTLIEETLAAQSADIDTVSGATITSDGYRQSLQAAIDAKGA</sequence>
<dbReference type="RefSeq" id="WP_286258897.1">
    <property type="nucleotide sequence ID" value="NZ_AP018448.1"/>
</dbReference>
<evidence type="ECO:0000313" key="4">
    <source>
        <dbReference type="EMBL" id="BBC38399.1"/>
    </source>
</evidence>
<reference evidence="4 5" key="2">
    <citation type="journal article" date="2023" name="ChemBioChem">
        <title>Acyltransferase Domain Exchange between Two Independent Type I Polyketide Synthases in the Same Producer Strain of Macrolide Antibiotics.</title>
        <authorList>
            <person name="Kudo F."/>
            <person name="Kishikawa K."/>
            <person name="Tsuboi K."/>
            <person name="Kido T."/>
            <person name="Usui T."/>
            <person name="Hashimoto J."/>
            <person name="Shin-Ya K."/>
            <person name="Miyanaga A."/>
            <person name="Eguchi T."/>
        </authorList>
    </citation>
    <scope>NUCLEOTIDE SEQUENCE [LARGE SCALE GENOMIC DNA]</scope>
    <source>
        <strain evidence="4 5">A-8890</strain>
    </source>
</reference>
<feature type="compositionally biased region" description="Low complexity" evidence="1">
    <location>
        <begin position="130"/>
        <end position="151"/>
    </location>
</feature>
<dbReference type="SMART" id="SM00900">
    <property type="entry name" value="FMN_bind"/>
    <property type="match status" value="2"/>
</dbReference>
<evidence type="ECO:0000256" key="2">
    <source>
        <dbReference type="SAM" id="SignalP"/>
    </source>
</evidence>
<feature type="domain" description="FMN-binding" evidence="3">
    <location>
        <begin position="59"/>
        <end position="132"/>
    </location>
</feature>
<dbReference type="EMBL" id="AP018448">
    <property type="protein sequence ID" value="BBC38399.1"/>
    <property type="molecule type" value="Genomic_DNA"/>
</dbReference>
<dbReference type="Gene3D" id="3.90.1010.20">
    <property type="match status" value="2"/>
</dbReference>
<reference evidence="4 5" key="1">
    <citation type="journal article" date="2010" name="ChemBioChem">
        <title>Cloning and characterization of the biosynthetic gene cluster of 16-membered macrolide antibiotic FD-891: involvement of a dual functional cytochrome P450 monooxygenase catalyzing epoxidation and hydroxylation.</title>
        <authorList>
            <person name="Kudo F."/>
            <person name="Motegi A."/>
            <person name="Mizoue K."/>
            <person name="Eguchi T."/>
        </authorList>
    </citation>
    <scope>NUCLEOTIDE SEQUENCE [LARGE SCALE GENOMIC DNA]</scope>
    <source>
        <strain evidence="4 5">A-8890</strain>
    </source>
</reference>
<dbReference type="Pfam" id="PF04205">
    <property type="entry name" value="FMN_bind"/>
    <property type="match status" value="2"/>
</dbReference>
<feature type="compositionally biased region" description="Low complexity" evidence="1">
    <location>
        <begin position="24"/>
        <end position="46"/>
    </location>
</feature>
<feature type="chain" id="PRO_5046687032" description="FMN-binding domain-containing protein" evidence="2">
    <location>
        <begin position="21"/>
        <end position="249"/>
    </location>
</feature>
<evidence type="ECO:0000256" key="1">
    <source>
        <dbReference type="SAM" id="MobiDB-lite"/>
    </source>
</evidence>
<proteinExistence type="predicted"/>
<keyword evidence="2" id="KW-0732">Signal</keyword>
<feature type="region of interest" description="Disordered" evidence="1">
    <location>
        <begin position="130"/>
        <end position="172"/>
    </location>
</feature>
<feature type="signal peptide" evidence="2">
    <location>
        <begin position="1"/>
        <end position="20"/>
    </location>
</feature>
<evidence type="ECO:0000259" key="3">
    <source>
        <dbReference type="SMART" id="SM00900"/>
    </source>
</evidence>
<feature type="region of interest" description="Disordered" evidence="1">
    <location>
        <begin position="24"/>
        <end position="50"/>
    </location>
</feature>
<evidence type="ECO:0000313" key="5">
    <source>
        <dbReference type="Proteomes" id="UP001321542"/>
    </source>
</evidence>
<accession>A0ABM7FQ29</accession>
<feature type="domain" description="FMN-binding" evidence="3">
    <location>
        <begin position="175"/>
        <end position="247"/>
    </location>
</feature>
<protein>
    <recommendedName>
        <fullName evidence="3">FMN-binding domain-containing protein</fullName>
    </recommendedName>
</protein>
<name>A0ABM7FQ29_9ACTN</name>
<dbReference type="InterPro" id="IPR007329">
    <property type="entry name" value="FMN-bd"/>
</dbReference>